<dbReference type="InterPro" id="IPR013783">
    <property type="entry name" value="Ig-like_fold"/>
</dbReference>
<sequence length="230" mass="24756">MKKYLTFIIPFIILTGCGKSGNDTKPNSNNEPVAAIMLLPGENEICTTGTEISETQSSVKFTWKPALNATSYDLLVTNLTDGLTTTQSTKENKASIILIKGTPYSWTLISKSSASGATAKSETWKFYNAGPGVTSYAPFPADLIAPSNSSVISSGNVDLSWVGNAPANGNILNYDLYWGTSSTPPLFKTGISENNLVVPATSKTTYYWRVATRSAEGNVSYSQINKYFVN</sequence>
<dbReference type="EMBL" id="QWDC01000001">
    <property type="protein sequence ID" value="RFZ94783.1"/>
    <property type="molecule type" value="Genomic_DNA"/>
</dbReference>
<dbReference type="OrthoDB" id="789771at2"/>
<reference evidence="1 2" key="1">
    <citation type="submission" date="2018-08" db="EMBL/GenBank/DDBJ databases">
        <title>Mucilaginibacter sp. MYSH2.</title>
        <authorList>
            <person name="Seo T."/>
        </authorList>
    </citation>
    <scope>NUCLEOTIDE SEQUENCE [LARGE SCALE GENOMIC DNA]</scope>
    <source>
        <strain evidence="1 2">MYSH2</strain>
    </source>
</reference>
<dbReference type="Gene3D" id="2.60.40.10">
    <property type="entry name" value="Immunoglobulins"/>
    <property type="match status" value="1"/>
</dbReference>
<comment type="caution">
    <text evidence="1">The sequence shown here is derived from an EMBL/GenBank/DDBJ whole genome shotgun (WGS) entry which is preliminary data.</text>
</comment>
<dbReference type="RefSeq" id="WP_117390341.1">
    <property type="nucleotide sequence ID" value="NZ_QWDC01000001.1"/>
</dbReference>
<keyword evidence="2" id="KW-1185">Reference proteome</keyword>
<evidence type="ECO:0000313" key="2">
    <source>
        <dbReference type="Proteomes" id="UP000264217"/>
    </source>
</evidence>
<dbReference type="AlphaFoldDB" id="A0A372NXD2"/>
<accession>A0A372NXD2</accession>
<dbReference type="InterPro" id="IPR036116">
    <property type="entry name" value="FN3_sf"/>
</dbReference>
<name>A0A372NXD2_9SPHI</name>
<gene>
    <name evidence="1" type="ORF">D0C36_04405</name>
</gene>
<evidence type="ECO:0000313" key="1">
    <source>
        <dbReference type="EMBL" id="RFZ94783.1"/>
    </source>
</evidence>
<dbReference type="PROSITE" id="PS51257">
    <property type="entry name" value="PROKAR_LIPOPROTEIN"/>
    <property type="match status" value="1"/>
</dbReference>
<dbReference type="SUPFAM" id="SSF49265">
    <property type="entry name" value="Fibronectin type III"/>
    <property type="match status" value="1"/>
</dbReference>
<protein>
    <recommendedName>
        <fullName evidence="3">Fibronectin type-III domain-containing protein</fullName>
    </recommendedName>
</protein>
<dbReference type="Proteomes" id="UP000264217">
    <property type="component" value="Unassembled WGS sequence"/>
</dbReference>
<evidence type="ECO:0008006" key="3">
    <source>
        <dbReference type="Google" id="ProtNLM"/>
    </source>
</evidence>
<organism evidence="1 2">
    <name type="scientific">Mucilaginibacter conchicola</name>
    <dbReference type="NCBI Taxonomy" id="2303333"/>
    <lineage>
        <taxon>Bacteria</taxon>
        <taxon>Pseudomonadati</taxon>
        <taxon>Bacteroidota</taxon>
        <taxon>Sphingobacteriia</taxon>
        <taxon>Sphingobacteriales</taxon>
        <taxon>Sphingobacteriaceae</taxon>
        <taxon>Mucilaginibacter</taxon>
    </lineage>
</organism>
<proteinExistence type="predicted"/>